<keyword evidence="4 6" id="KW-0472">Membrane</keyword>
<keyword evidence="2 6" id="KW-0812">Transmembrane</keyword>
<dbReference type="AlphaFoldDB" id="A0A1G6GW89"/>
<proteinExistence type="predicted"/>
<evidence type="ECO:0000256" key="2">
    <source>
        <dbReference type="ARBA" id="ARBA00022692"/>
    </source>
</evidence>
<evidence type="ECO:0000313" key="8">
    <source>
        <dbReference type="Proteomes" id="UP000242501"/>
    </source>
</evidence>
<name>A0A1G6GW89_9GAMM</name>
<dbReference type="PANTHER" id="PTHR37306:SF1">
    <property type="entry name" value="COLICIN V PRODUCTION PROTEIN"/>
    <property type="match status" value="1"/>
</dbReference>
<feature type="transmembrane region" description="Helical" evidence="6">
    <location>
        <begin position="97"/>
        <end position="118"/>
    </location>
</feature>
<dbReference type="STRING" id="1219383.SAMN05421733_102218"/>
<feature type="transmembrane region" description="Helical" evidence="6">
    <location>
        <begin position="6"/>
        <end position="24"/>
    </location>
</feature>
<dbReference type="Proteomes" id="UP000242501">
    <property type="component" value="Unassembled WGS sequence"/>
</dbReference>
<accession>A0A1G6GW89</accession>
<evidence type="ECO:0000313" key="7">
    <source>
        <dbReference type="EMBL" id="SDB85406.1"/>
    </source>
</evidence>
<evidence type="ECO:0000256" key="5">
    <source>
        <dbReference type="SAM" id="MobiDB-lite"/>
    </source>
</evidence>
<feature type="compositionally biased region" description="Basic and acidic residues" evidence="5">
    <location>
        <begin position="178"/>
        <end position="193"/>
    </location>
</feature>
<feature type="region of interest" description="Disordered" evidence="5">
    <location>
        <begin position="163"/>
        <end position="193"/>
    </location>
</feature>
<dbReference type="OrthoDB" id="9810601at2"/>
<dbReference type="Pfam" id="PF02674">
    <property type="entry name" value="Colicin_V"/>
    <property type="match status" value="1"/>
</dbReference>
<feature type="transmembrane region" description="Helical" evidence="6">
    <location>
        <begin position="64"/>
        <end position="85"/>
    </location>
</feature>
<feature type="transmembrane region" description="Helical" evidence="6">
    <location>
        <begin position="31"/>
        <end position="52"/>
    </location>
</feature>
<evidence type="ECO:0000256" key="3">
    <source>
        <dbReference type="ARBA" id="ARBA00022989"/>
    </source>
</evidence>
<keyword evidence="8" id="KW-1185">Reference proteome</keyword>
<reference evidence="8" key="1">
    <citation type="submission" date="2016-09" db="EMBL/GenBank/DDBJ databases">
        <authorList>
            <person name="Varghese N."/>
            <person name="Submissions S."/>
        </authorList>
    </citation>
    <scope>NUCLEOTIDE SEQUENCE [LARGE SCALE GENOMIC DNA]</scope>
    <source>
        <strain evidence="8">ANC 4422</strain>
    </source>
</reference>
<keyword evidence="3 6" id="KW-1133">Transmembrane helix</keyword>
<dbReference type="GO" id="GO:0016020">
    <property type="term" value="C:membrane"/>
    <property type="evidence" value="ECO:0007669"/>
    <property type="project" value="UniProtKB-SubCell"/>
</dbReference>
<evidence type="ECO:0000256" key="6">
    <source>
        <dbReference type="SAM" id="Phobius"/>
    </source>
</evidence>
<dbReference type="EMBL" id="FMYL01000002">
    <property type="protein sequence ID" value="SDB85406.1"/>
    <property type="molecule type" value="Genomic_DNA"/>
</dbReference>
<dbReference type="GO" id="GO:0009403">
    <property type="term" value="P:toxin biosynthetic process"/>
    <property type="evidence" value="ECO:0007669"/>
    <property type="project" value="InterPro"/>
</dbReference>
<sequence>MNTLDIVIVVMVVLGGVSGLRQGLIQALANLVGWFFALFIGAKYAGDLAPLMSGLSHDMVVQKIVAFATLVLMVVALTWLVSAIINKIFVSLNLGPLNRFTGGILGVLKSVFVILITMQGIEPWVNTTQNWQQSRIVQTLLPYAPIATGVTKDVAHEAIQHFHQTETQPVSPVSSESSLKRSSSEHATENPFN</sequence>
<evidence type="ECO:0000256" key="4">
    <source>
        <dbReference type="ARBA" id="ARBA00023136"/>
    </source>
</evidence>
<comment type="subcellular location">
    <subcellularLocation>
        <location evidence="1">Membrane</location>
        <topology evidence="1">Multi-pass membrane protein</topology>
    </subcellularLocation>
</comment>
<organism evidence="7 8">
    <name type="scientific">Acinetobacter boissieri</name>
    <dbReference type="NCBI Taxonomy" id="1219383"/>
    <lineage>
        <taxon>Bacteria</taxon>
        <taxon>Pseudomonadati</taxon>
        <taxon>Pseudomonadota</taxon>
        <taxon>Gammaproteobacteria</taxon>
        <taxon>Moraxellales</taxon>
        <taxon>Moraxellaceae</taxon>
        <taxon>Acinetobacter</taxon>
    </lineage>
</organism>
<evidence type="ECO:0000256" key="1">
    <source>
        <dbReference type="ARBA" id="ARBA00004141"/>
    </source>
</evidence>
<gene>
    <name evidence="7" type="ORF">SAMN05421733_102218</name>
</gene>
<dbReference type="RefSeq" id="WP_092746903.1">
    <property type="nucleotide sequence ID" value="NZ_FMYL01000002.1"/>
</dbReference>
<dbReference type="PANTHER" id="PTHR37306">
    <property type="entry name" value="COLICIN V PRODUCTION PROTEIN"/>
    <property type="match status" value="1"/>
</dbReference>
<protein>
    <submittedName>
        <fullName evidence="7">Membrane protein required for colicin V production</fullName>
    </submittedName>
</protein>
<dbReference type="InterPro" id="IPR003825">
    <property type="entry name" value="Colicin-V_CvpA"/>
</dbReference>